<name>A0A377QZC2_9NEIS</name>
<dbReference type="EMBL" id="UGJJ01000001">
    <property type="protein sequence ID" value="STR00593.1"/>
    <property type="molecule type" value="Genomic_DNA"/>
</dbReference>
<gene>
    <name evidence="1" type="ORF">NCTC13336_00802</name>
</gene>
<dbReference type="OrthoDB" id="9787225at2"/>
<proteinExistence type="predicted"/>
<accession>A0A377QZC2</accession>
<dbReference type="AlphaFoldDB" id="A0A377QZC2"/>
<evidence type="ECO:0000313" key="1">
    <source>
        <dbReference type="EMBL" id="STR00593.1"/>
    </source>
</evidence>
<sequence>MKEFSYQNIIGKNASEKIVRRLIYHFFRGNIYSKKIMADGTLKEKTYFSFKRPFHGSDGVACSPDILTEVFPLQELYVLRHYNYQNNLLPLFLAKSEEIAEDLKDLDAICGYEYSYIFDKNFSFCFYISDSYLENNSNFNGDLNNGNQKYTAVLIKYSKKQAICKISG</sequence>
<protein>
    <submittedName>
        <fullName evidence="1">Uncharacterized protein</fullName>
    </submittedName>
</protein>
<organism evidence="1 2">
    <name type="scientific">Kingella potus</name>
    <dbReference type="NCBI Taxonomy" id="265175"/>
    <lineage>
        <taxon>Bacteria</taxon>
        <taxon>Pseudomonadati</taxon>
        <taxon>Pseudomonadota</taxon>
        <taxon>Betaproteobacteria</taxon>
        <taxon>Neisseriales</taxon>
        <taxon>Neisseriaceae</taxon>
        <taxon>Kingella</taxon>
    </lineage>
</organism>
<reference evidence="1 2" key="1">
    <citation type="submission" date="2018-06" db="EMBL/GenBank/DDBJ databases">
        <authorList>
            <consortium name="Pathogen Informatics"/>
            <person name="Doyle S."/>
        </authorList>
    </citation>
    <scope>NUCLEOTIDE SEQUENCE [LARGE SCALE GENOMIC DNA]</scope>
    <source>
        <strain evidence="1 2">NCTC13336</strain>
    </source>
</reference>
<evidence type="ECO:0000313" key="2">
    <source>
        <dbReference type="Proteomes" id="UP000254293"/>
    </source>
</evidence>
<keyword evidence="2" id="KW-1185">Reference proteome</keyword>
<dbReference type="Proteomes" id="UP000254293">
    <property type="component" value="Unassembled WGS sequence"/>
</dbReference>
<dbReference type="RefSeq" id="WP_147286573.1">
    <property type="nucleotide sequence ID" value="NZ_CP091516.1"/>
</dbReference>